<evidence type="ECO:0000313" key="3">
    <source>
        <dbReference type="Proteomes" id="UP000463224"/>
    </source>
</evidence>
<gene>
    <name evidence="2" type="ORF">GN330_00130</name>
</gene>
<dbReference type="AlphaFoldDB" id="A0A844QCB8"/>
<accession>A0A844QCB8</accession>
<comment type="caution">
    <text evidence="2">The sequence shown here is derived from an EMBL/GenBank/DDBJ whole genome shotgun (WGS) entry which is preliminary data.</text>
</comment>
<keyword evidence="3" id="KW-1185">Reference proteome</keyword>
<sequence length="175" mass="19520">MPVPWPSGSICEAGVEQGIASKSRLVDVVLDESIGRSTPDVEHERAVAIFDLIEENRFCPVGDEGGGPYRLRLSLAESRLVFQVSREDGAAVVTHILSLTPFRRIVKDYFLICESYYQAIRSATPSQIEAIDMGRRGLHNEGSQTLMDRLAGKVEVDFDTARRLFTLICVLHWRG</sequence>
<comment type="similarity">
    <text evidence="1">Belongs to the UPF0262 family.</text>
</comment>
<evidence type="ECO:0000256" key="1">
    <source>
        <dbReference type="HAMAP-Rule" id="MF_00678"/>
    </source>
</evidence>
<dbReference type="InterPro" id="IPR008321">
    <property type="entry name" value="UCP032146"/>
</dbReference>
<dbReference type="NCBIfam" id="NF002769">
    <property type="entry name" value="PRK02853.1"/>
    <property type="match status" value="1"/>
</dbReference>
<dbReference type="Pfam" id="PF06793">
    <property type="entry name" value="UPF0262"/>
    <property type="match status" value="1"/>
</dbReference>
<proteinExistence type="inferred from homology"/>
<dbReference type="Proteomes" id="UP000463224">
    <property type="component" value="Unassembled WGS sequence"/>
</dbReference>
<reference evidence="2 3" key="1">
    <citation type="submission" date="2019-12" db="EMBL/GenBank/DDBJ databases">
        <title>Nitratireductor arenosus sp. nov., Isolated from sea sand, Jeju island, South Korea.</title>
        <authorList>
            <person name="Kim W."/>
        </authorList>
    </citation>
    <scope>NUCLEOTIDE SEQUENCE [LARGE SCALE GENOMIC DNA]</scope>
    <source>
        <strain evidence="2 3">CAU 1489</strain>
    </source>
</reference>
<dbReference type="HAMAP" id="MF_00678">
    <property type="entry name" value="UPF0262"/>
    <property type="match status" value="1"/>
</dbReference>
<protein>
    <recommendedName>
        <fullName evidence="1">UPF0262 protein GN330_00130</fullName>
    </recommendedName>
</protein>
<dbReference type="EMBL" id="WPHG01000001">
    <property type="protein sequence ID" value="MVA95660.1"/>
    <property type="molecule type" value="Genomic_DNA"/>
</dbReference>
<dbReference type="PIRSF" id="PIRSF032146">
    <property type="entry name" value="UCP032146"/>
    <property type="match status" value="1"/>
</dbReference>
<evidence type="ECO:0000313" key="2">
    <source>
        <dbReference type="EMBL" id="MVA95660.1"/>
    </source>
</evidence>
<name>A0A844QCB8_9HYPH</name>
<organism evidence="2 3">
    <name type="scientific">Nitratireductor arenosus</name>
    <dbReference type="NCBI Taxonomy" id="2682096"/>
    <lineage>
        <taxon>Bacteria</taxon>
        <taxon>Pseudomonadati</taxon>
        <taxon>Pseudomonadota</taxon>
        <taxon>Alphaproteobacteria</taxon>
        <taxon>Hyphomicrobiales</taxon>
        <taxon>Phyllobacteriaceae</taxon>
        <taxon>Nitratireductor</taxon>
    </lineage>
</organism>